<dbReference type="EMBL" id="RCCK01000011">
    <property type="protein sequence ID" value="RLJ76786.1"/>
    <property type="molecule type" value="Genomic_DNA"/>
</dbReference>
<keyword evidence="1" id="KW-0732">Signal</keyword>
<name>A0A497Y400_9SPHI</name>
<evidence type="ECO:0000313" key="3">
    <source>
        <dbReference type="EMBL" id="TFB33947.1"/>
    </source>
</evidence>
<reference evidence="3 5" key="2">
    <citation type="submission" date="2019-03" db="EMBL/GenBank/DDBJ databases">
        <authorList>
            <person name="He R.-H."/>
        </authorList>
    </citation>
    <scope>NUCLEOTIDE SEQUENCE [LARGE SCALE GENOMIC DNA]</scope>
    <source>
        <strain evidence="3 5">DSM 19624</strain>
    </source>
</reference>
<reference evidence="2 4" key="1">
    <citation type="submission" date="2018-10" db="EMBL/GenBank/DDBJ databases">
        <title>Genomic Encyclopedia of Archaeal and Bacterial Type Strains, Phase II (KMG-II): from individual species to whole genera.</title>
        <authorList>
            <person name="Goeker M."/>
        </authorList>
    </citation>
    <scope>NUCLEOTIDE SEQUENCE [LARGE SCALE GENOMIC DNA]</scope>
    <source>
        <strain evidence="2 4">DSM 19624</strain>
    </source>
</reference>
<dbReference type="Gene3D" id="1.25.40.390">
    <property type="match status" value="1"/>
</dbReference>
<proteinExistence type="predicted"/>
<dbReference type="InterPro" id="IPR041662">
    <property type="entry name" value="SusD-like_2"/>
</dbReference>
<comment type="caution">
    <text evidence="2">The sequence shown here is derived from an EMBL/GenBank/DDBJ whole genome shotgun (WGS) entry which is preliminary data.</text>
</comment>
<feature type="signal peptide" evidence="1">
    <location>
        <begin position="1"/>
        <end position="23"/>
    </location>
</feature>
<keyword evidence="5" id="KW-1185">Reference proteome</keyword>
<evidence type="ECO:0000313" key="4">
    <source>
        <dbReference type="Proteomes" id="UP000273898"/>
    </source>
</evidence>
<keyword evidence="2" id="KW-0449">Lipoprotein</keyword>
<dbReference type="SUPFAM" id="SSF48452">
    <property type="entry name" value="TPR-like"/>
    <property type="match status" value="1"/>
</dbReference>
<evidence type="ECO:0000256" key="1">
    <source>
        <dbReference type="SAM" id="SignalP"/>
    </source>
</evidence>
<evidence type="ECO:0000313" key="5">
    <source>
        <dbReference type="Proteomes" id="UP000297429"/>
    </source>
</evidence>
<feature type="chain" id="PRO_5044605697" evidence="1">
    <location>
        <begin position="24"/>
        <end position="572"/>
    </location>
</feature>
<dbReference type="PROSITE" id="PS51257">
    <property type="entry name" value="PROKAR_LIPOPROTEIN"/>
    <property type="match status" value="1"/>
</dbReference>
<dbReference type="AlphaFoldDB" id="A0A497Y400"/>
<dbReference type="OrthoDB" id="9766256at2"/>
<sequence>MKTTNKIALLLVALVGISISSCKKDQFVELNTDPLKLDVITPEQQFMNSIANMNADRFEWYYDNFRAIMPWMQMTTPLNGNSVTFISDAANLRNVRYGTFYPRVGGNLADMEQLIKKLPADEQAKRVYQTEIARIVKAYYAFYVSDVTGSIPYTEANMVRYGGTETPKYDTQQALFDLLDAQLKNSVTVLSTPQSVGQTSLGTNDLFYQGAVDKWIKVANSTRLRMAMRLMKRDAAKMKTKVLEILAAPGGLINSAADSWVFKANATYADGGDWSAANLRAPKQVVDFMYTNSDPRIRFFYQENLFSQENFDAAKAQNKIPANAVFDTRRFYGVPSSPDVSSSPAFANFFNNITISVVSNTGQNVNQTMDSLSLLQPRLFAAGENGGTGINMFPLITYADVCFMRAELAARTVTTESAEDWYNKGVAASISFYDDLANKAKIVDRGGNLSYVPLTATEISNYMAKADIKYDAAKGLDQIIGQAYLDFFKQPNEAWAIYKRTGMPNSTTVLKLEKIIASGTEQVIPRRASLPFPAPTNLNYQNIVDAYKLMQADPDFGQGPSDITGRVWWDKK</sequence>
<dbReference type="Proteomes" id="UP000273898">
    <property type="component" value="Unassembled WGS sequence"/>
</dbReference>
<accession>A0A497Y400</accession>
<dbReference type="EMBL" id="SOPX01000001">
    <property type="protein sequence ID" value="TFB33947.1"/>
    <property type="molecule type" value="Genomic_DNA"/>
</dbReference>
<dbReference type="Proteomes" id="UP000297429">
    <property type="component" value="Unassembled WGS sequence"/>
</dbReference>
<organism evidence="2 4">
    <name type="scientific">Pedobacter alluvionis</name>
    <dbReference type="NCBI Taxonomy" id="475253"/>
    <lineage>
        <taxon>Bacteria</taxon>
        <taxon>Pseudomonadati</taxon>
        <taxon>Bacteroidota</taxon>
        <taxon>Sphingobacteriia</taxon>
        <taxon>Sphingobacteriales</taxon>
        <taxon>Sphingobacteriaceae</taxon>
        <taxon>Pedobacter</taxon>
    </lineage>
</organism>
<dbReference type="Pfam" id="PF12771">
    <property type="entry name" value="SusD-like_2"/>
    <property type="match status" value="2"/>
</dbReference>
<dbReference type="InterPro" id="IPR011990">
    <property type="entry name" value="TPR-like_helical_dom_sf"/>
</dbReference>
<dbReference type="RefSeq" id="WP_121283643.1">
    <property type="nucleotide sequence ID" value="NZ_RCCK01000011.1"/>
</dbReference>
<gene>
    <name evidence="2" type="ORF">BCL90_1830</name>
    <name evidence="3" type="ORF">E3V97_07850</name>
</gene>
<evidence type="ECO:0000313" key="2">
    <source>
        <dbReference type="EMBL" id="RLJ76786.1"/>
    </source>
</evidence>
<protein>
    <submittedName>
        <fullName evidence="3">SusD/RagB family nutrient-binding outer membrane lipoprotein</fullName>
    </submittedName>
    <submittedName>
        <fullName evidence="2">SusD/RagB-like outer membrane lipoprotein</fullName>
    </submittedName>
</protein>